<dbReference type="PANTHER" id="PTHR45528:SF1">
    <property type="entry name" value="SENSOR HISTIDINE KINASE CPXA"/>
    <property type="match status" value="1"/>
</dbReference>
<dbReference type="InterPro" id="IPR050398">
    <property type="entry name" value="HssS/ArlS-like"/>
</dbReference>
<dbReference type="GO" id="GO:0005886">
    <property type="term" value="C:plasma membrane"/>
    <property type="evidence" value="ECO:0007669"/>
    <property type="project" value="UniProtKB-SubCell"/>
</dbReference>
<keyword evidence="13 14" id="KW-0472">Membrane</keyword>
<evidence type="ECO:0000256" key="2">
    <source>
        <dbReference type="ARBA" id="ARBA00004651"/>
    </source>
</evidence>
<reference evidence="17 18" key="1">
    <citation type="submission" date="2013-11" db="EMBL/GenBank/DDBJ databases">
        <title>Complete genome sequence of Clostridum sp. M2/40.</title>
        <authorList>
            <person name="Wibberg D."/>
            <person name="Puehler A."/>
            <person name="Schlueter A."/>
        </authorList>
    </citation>
    <scope>NUCLEOTIDE SEQUENCE [LARGE SCALE GENOMIC DNA]</scope>
    <source>
        <strain evidence="18">M2/40</strain>
    </source>
</reference>
<dbReference type="CDD" id="cd00075">
    <property type="entry name" value="HATPase"/>
    <property type="match status" value="1"/>
</dbReference>
<dbReference type="InterPro" id="IPR003661">
    <property type="entry name" value="HisK_dim/P_dom"/>
</dbReference>
<evidence type="ECO:0000256" key="7">
    <source>
        <dbReference type="ARBA" id="ARBA00022692"/>
    </source>
</evidence>
<dbReference type="PATRIC" id="fig|1216932.3.peg.2500"/>
<dbReference type="OrthoDB" id="9813151at2"/>
<dbReference type="EC" id="2.7.13.3" evidence="3"/>
<keyword evidence="11 14" id="KW-1133">Transmembrane helix</keyword>
<dbReference type="InterPro" id="IPR004358">
    <property type="entry name" value="Sig_transdc_His_kin-like_C"/>
</dbReference>
<dbReference type="RefSeq" id="WP_044039451.1">
    <property type="nucleotide sequence ID" value="NZ_HG917868.1"/>
</dbReference>
<evidence type="ECO:0000256" key="6">
    <source>
        <dbReference type="ARBA" id="ARBA00022679"/>
    </source>
</evidence>
<keyword evidence="9 17" id="KW-0418">Kinase</keyword>
<keyword evidence="18" id="KW-1185">Reference proteome</keyword>
<dbReference type="EMBL" id="HG917868">
    <property type="protein sequence ID" value="CDM69656.1"/>
    <property type="molecule type" value="Genomic_DNA"/>
</dbReference>
<dbReference type="Gene3D" id="3.30.565.10">
    <property type="entry name" value="Histidine kinase-like ATPase, C-terminal domain"/>
    <property type="match status" value="1"/>
</dbReference>
<keyword evidence="5" id="KW-0597">Phosphoprotein</keyword>
<keyword evidence="4" id="KW-1003">Cell membrane</keyword>
<dbReference type="Gene3D" id="6.10.340.10">
    <property type="match status" value="1"/>
</dbReference>
<dbReference type="SMART" id="SM00304">
    <property type="entry name" value="HAMP"/>
    <property type="match status" value="1"/>
</dbReference>
<evidence type="ECO:0000256" key="1">
    <source>
        <dbReference type="ARBA" id="ARBA00000085"/>
    </source>
</evidence>
<dbReference type="PANTHER" id="PTHR45528">
    <property type="entry name" value="SENSOR HISTIDINE KINASE CPXA"/>
    <property type="match status" value="1"/>
</dbReference>
<evidence type="ECO:0000256" key="10">
    <source>
        <dbReference type="ARBA" id="ARBA00022840"/>
    </source>
</evidence>
<keyword evidence="7 14" id="KW-0812">Transmembrane</keyword>
<dbReference type="SUPFAM" id="SSF47384">
    <property type="entry name" value="Homodimeric domain of signal transducing histidine kinase"/>
    <property type="match status" value="1"/>
</dbReference>
<evidence type="ECO:0000256" key="9">
    <source>
        <dbReference type="ARBA" id="ARBA00022777"/>
    </source>
</evidence>
<dbReference type="eggNOG" id="COG5002">
    <property type="taxonomic scope" value="Bacteria"/>
</dbReference>
<dbReference type="CDD" id="cd00082">
    <property type="entry name" value="HisKA"/>
    <property type="match status" value="1"/>
</dbReference>
<dbReference type="SUPFAM" id="SSF158472">
    <property type="entry name" value="HAMP domain-like"/>
    <property type="match status" value="1"/>
</dbReference>
<dbReference type="Proteomes" id="UP000019426">
    <property type="component" value="Chromosome M2/40_rep1"/>
</dbReference>
<evidence type="ECO:0000256" key="3">
    <source>
        <dbReference type="ARBA" id="ARBA00012438"/>
    </source>
</evidence>
<feature type="domain" description="Histidine kinase" evidence="15">
    <location>
        <begin position="258"/>
        <end position="474"/>
    </location>
</feature>
<evidence type="ECO:0000256" key="13">
    <source>
        <dbReference type="ARBA" id="ARBA00023136"/>
    </source>
</evidence>
<protein>
    <recommendedName>
        <fullName evidence="3">histidine kinase</fullName>
        <ecNumber evidence="3">2.7.13.3</ecNumber>
    </recommendedName>
</protein>
<dbReference type="PRINTS" id="PR00344">
    <property type="entry name" value="BCTRLSENSOR"/>
</dbReference>
<comment type="subcellular location">
    <subcellularLocation>
        <location evidence="2">Cell membrane</location>
        <topology evidence="2">Multi-pass membrane protein</topology>
    </subcellularLocation>
</comment>
<comment type="catalytic activity">
    <reaction evidence="1">
        <text>ATP + protein L-histidine = ADP + protein N-phospho-L-histidine.</text>
        <dbReference type="EC" id="2.7.13.3"/>
    </reaction>
</comment>
<dbReference type="SUPFAM" id="SSF55874">
    <property type="entry name" value="ATPase domain of HSP90 chaperone/DNA topoisomerase II/histidine kinase"/>
    <property type="match status" value="1"/>
</dbReference>
<dbReference type="AlphaFoldDB" id="W6RYB4"/>
<dbReference type="InterPro" id="IPR005467">
    <property type="entry name" value="His_kinase_dom"/>
</dbReference>
<dbReference type="GO" id="GO:0005524">
    <property type="term" value="F:ATP binding"/>
    <property type="evidence" value="ECO:0007669"/>
    <property type="project" value="UniProtKB-KW"/>
</dbReference>
<evidence type="ECO:0000259" key="15">
    <source>
        <dbReference type="PROSITE" id="PS50109"/>
    </source>
</evidence>
<dbReference type="PROSITE" id="PS50109">
    <property type="entry name" value="HIS_KIN"/>
    <property type="match status" value="1"/>
</dbReference>
<dbReference type="SMART" id="SM00387">
    <property type="entry name" value="HATPase_c"/>
    <property type="match status" value="1"/>
</dbReference>
<dbReference type="PROSITE" id="PS50885">
    <property type="entry name" value="HAMP"/>
    <property type="match status" value="1"/>
</dbReference>
<organism evidence="17 18">
    <name type="scientific">Clostridium bornimense</name>
    <dbReference type="NCBI Taxonomy" id="1216932"/>
    <lineage>
        <taxon>Bacteria</taxon>
        <taxon>Bacillati</taxon>
        <taxon>Bacillota</taxon>
        <taxon>Clostridia</taxon>
        <taxon>Eubacteriales</taxon>
        <taxon>Clostridiaceae</taxon>
        <taxon>Clostridium</taxon>
    </lineage>
</organism>
<sequence>MRGESKKRKLFSKIIGAYISIFMASFIGLTILLAFLYRNIYYENRNEDIEQTSIILSVVIEEYYEGSVSESLLSDSIIGIENTKRYKVALADSVGNIFMSSDDKEAIIGKKIDNKYLEKLKQGEIIDRNGPTNIFTNLNKEVYVAPVIRDNKFLGAILISESSMYFTKGMVTFLLKTSTMAVIIALIGALSFYLFTRRRIVKPIVEINRAYHKISQGDFTTRVEIQGLDEIAELGRAFNRTAEYMETLDNNSKEFISNVSHELRSPMTSIKGFIGGILDGIIPSDKQGHYLSLAYDEIDRLARLINDLLNLSTLESGNVELEITSFDIIKLIRDQVDYFQPLFARKRLNVEIIYDEKELYVVSDRDRVIQVLVNLIDNAIKYCNEEGIVKIEVKISRDKVFISIYNSGASISEDGLKHIWERFYKGDKSRTIKESTGLGLSIVRNIIKSLNEDIIVENKREGGVQFTFSIKRLQIRE</sequence>
<dbReference type="FunFam" id="1.10.287.130:FF:000001">
    <property type="entry name" value="Two-component sensor histidine kinase"/>
    <property type="match status" value="1"/>
</dbReference>
<evidence type="ECO:0000256" key="12">
    <source>
        <dbReference type="ARBA" id="ARBA00023012"/>
    </source>
</evidence>
<dbReference type="InterPro" id="IPR036890">
    <property type="entry name" value="HATPase_C_sf"/>
</dbReference>
<accession>W6RYB4</accession>
<feature type="domain" description="HAMP" evidence="16">
    <location>
        <begin position="198"/>
        <end position="250"/>
    </location>
</feature>
<name>W6RYB4_9CLOT</name>
<evidence type="ECO:0000313" key="17">
    <source>
        <dbReference type="EMBL" id="CDM69656.1"/>
    </source>
</evidence>
<keyword evidence="8" id="KW-0547">Nucleotide-binding</keyword>
<feature type="transmembrane region" description="Helical" evidence="14">
    <location>
        <begin position="173"/>
        <end position="195"/>
    </location>
</feature>
<keyword evidence="12" id="KW-0902">Two-component regulatory system</keyword>
<evidence type="ECO:0000256" key="5">
    <source>
        <dbReference type="ARBA" id="ARBA00022553"/>
    </source>
</evidence>
<dbReference type="Pfam" id="PF00672">
    <property type="entry name" value="HAMP"/>
    <property type="match status" value="1"/>
</dbReference>
<evidence type="ECO:0000259" key="16">
    <source>
        <dbReference type="PROSITE" id="PS50885"/>
    </source>
</evidence>
<keyword evidence="6 17" id="KW-0808">Transferase</keyword>
<dbReference type="SMART" id="SM00388">
    <property type="entry name" value="HisKA"/>
    <property type="match status" value="1"/>
</dbReference>
<dbReference type="HOGENOM" id="CLU_000445_89_6_9"/>
<dbReference type="Pfam" id="PF00512">
    <property type="entry name" value="HisKA"/>
    <property type="match status" value="1"/>
</dbReference>
<dbReference type="InterPro" id="IPR003594">
    <property type="entry name" value="HATPase_dom"/>
</dbReference>
<evidence type="ECO:0000256" key="11">
    <source>
        <dbReference type="ARBA" id="ARBA00022989"/>
    </source>
</evidence>
<evidence type="ECO:0000256" key="8">
    <source>
        <dbReference type="ARBA" id="ARBA00022741"/>
    </source>
</evidence>
<keyword evidence="10" id="KW-0067">ATP-binding</keyword>
<dbReference type="Pfam" id="PF02518">
    <property type="entry name" value="HATPase_c"/>
    <property type="match status" value="1"/>
</dbReference>
<dbReference type="InterPro" id="IPR036097">
    <property type="entry name" value="HisK_dim/P_sf"/>
</dbReference>
<feature type="transmembrane region" description="Helical" evidence="14">
    <location>
        <begin position="15"/>
        <end position="37"/>
    </location>
</feature>
<evidence type="ECO:0000313" key="18">
    <source>
        <dbReference type="Proteomes" id="UP000019426"/>
    </source>
</evidence>
<dbReference type="InterPro" id="IPR003660">
    <property type="entry name" value="HAMP_dom"/>
</dbReference>
<dbReference type="CDD" id="cd06225">
    <property type="entry name" value="HAMP"/>
    <property type="match status" value="1"/>
</dbReference>
<dbReference type="STRING" id="1216932.CM240_2531"/>
<dbReference type="KEGG" id="clt:CM240_2531"/>
<evidence type="ECO:0000256" key="14">
    <source>
        <dbReference type="SAM" id="Phobius"/>
    </source>
</evidence>
<dbReference type="Gene3D" id="1.10.287.130">
    <property type="match status" value="1"/>
</dbReference>
<dbReference type="GO" id="GO:0000155">
    <property type="term" value="F:phosphorelay sensor kinase activity"/>
    <property type="evidence" value="ECO:0007669"/>
    <property type="project" value="InterPro"/>
</dbReference>
<proteinExistence type="predicted"/>
<gene>
    <name evidence="17" type="ORF">CM240_2531</name>
</gene>
<evidence type="ECO:0000256" key="4">
    <source>
        <dbReference type="ARBA" id="ARBA00022475"/>
    </source>
</evidence>